<comment type="catalytic activity">
    <reaction evidence="1">
        <text>a 4-O-methyl-thymidine in DNA + L-cysteinyl-[protein] = a thymidine in DNA + S-methyl-L-cysteinyl-[protein]</text>
        <dbReference type="Rhea" id="RHEA:53428"/>
        <dbReference type="Rhea" id="RHEA-COMP:10131"/>
        <dbReference type="Rhea" id="RHEA-COMP:10132"/>
        <dbReference type="Rhea" id="RHEA-COMP:13555"/>
        <dbReference type="Rhea" id="RHEA-COMP:13556"/>
        <dbReference type="ChEBI" id="CHEBI:29950"/>
        <dbReference type="ChEBI" id="CHEBI:82612"/>
        <dbReference type="ChEBI" id="CHEBI:137386"/>
        <dbReference type="ChEBI" id="CHEBI:137387"/>
        <dbReference type="EC" id="2.1.1.63"/>
    </reaction>
</comment>
<dbReference type="AlphaFoldDB" id="A0A812WXI8"/>
<evidence type="ECO:0000256" key="8">
    <source>
        <dbReference type="ARBA" id="ARBA00023204"/>
    </source>
</evidence>
<evidence type="ECO:0000256" key="7">
    <source>
        <dbReference type="ARBA" id="ARBA00022763"/>
    </source>
</evidence>
<dbReference type="OrthoDB" id="424910at2759"/>
<dbReference type="InterPro" id="IPR014048">
    <property type="entry name" value="MethylDNA_cys_MeTrfase_DNA-bd"/>
</dbReference>
<feature type="domain" description="Methylated-DNA-[protein]-cysteine S-methyltransferase DNA binding" evidence="12">
    <location>
        <begin position="2"/>
        <end position="79"/>
    </location>
</feature>
<evidence type="ECO:0000256" key="1">
    <source>
        <dbReference type="ARBA" id="ARBA00001286"/>
    </source>
</evidence>
<dbReference type="Proteomes" id="UP000649617">
    <property type="component" value="Unassembled WGS sequence"/>
</dbReference>
<organism evidence="13 14">
    <name type="scientific">Symbiodinium pilosum</name>
    <name type="common">Dinoflagellate</name>
    <dbReference type="NCBI Taxonomy" id="2952"/>
    <lineage>
        <taxon>Eukaryota</taxon>
        <taxon>Sar</taxon>
        <taxon>Alveolata</taxon>
        <taxon>Dinophyceae</taxon>
        <taxon>Suessiales</taxon>
        <taxon>Symbiodiniaceae</taxon>
        <taxon>Symbiodinium</taxon>
    </lineage>
</organism>
<dbReference type="GO" id="GO:0032259">
    <property type="term" value="P:methylation"/>
    <property type="evidence" value="ECO:0007669"/>
    <property type="project" value="UniProtKB-KW"/>
</dbReference>
<dbReference type="PANTHER" id="PTHR10815:SF13">
    <property type="entry name" value="METHYLATED-DNA--PROTEIN-CYSTEINE METHYLTRANSFERASE"/>
    <property type="match status" value="1"/>
</dbReference>
<gene>
    <name evidence="13" type="primary">ogt</name>
    <name evidence="13" type="ORF">SPIL2461_LOCUS20205</name>
</gene>
<evidence type="ECO:0000256" key="11">
    <source>
        <dbReference type="ARBA" id="ARBA00049348"/>
    </source>
</evidence>
<keyword evidence="6" id="KW-0808">Transferase</keyword>
<dbReference type="InterPro" id="IPR001497">
    <property type="entry name" value="MethylDNA_cys_MeTrfase_AS"/>
</dbReference>
<dbReference type="GO" id="GO:0006281">
    <property type="term" value="P:DNA repair"/>
    <property type="evidence" value="ECO:0007669"/>
    <property type="project" value="UniProtKB-KW"/>
</dbReference>
<dbReference type="EMBL" id="CAJNIZ010045186">
    <property type="protein sequence ID" value="CAE7712700.1"/>
    <property type="molecule type" value="Genomic_DNA"/>
</dbReference>
<protein>
    <recommendedName>
        <fullName evidence="4">Methylated-DNA--protein-cysteine methyltransferase</fullName>
        <ecNumber evidence="3">2.1.1.63</ecNumber>
    </recommendedName>
    <alternativeName>
        <fullName evidence="9">6-O-methylguanine-DNA methyltransferase</fullName>
    </alternativeName>
    <alternativeName>
        <fullName evidence="10">O-6-methylguanine-DNA-alkyltransferase</fullName>
    </alternativeName>
</protein>
<evidence type="ECO:0000256" key="9">
    <source>
        <dbReference type="ARBA" id="ARBA00030795"/>
    </source>
</evidence>
<keyword evidence="8" id="KW-0234">DNA repair</keyword>
<keyword evidence="5" id="KW-0489">Methyltransferase</keyword>
<dbReference type="GO" id="GO:0003908">
    <property type="term" value="F:methylated-DNA-[protein]-cysteine S-methyltransferase activity"/>
    <property type="evidence" value="ECO:0007669"/>
    <property type="project" value="UniProtKB-EC"/>
</dbReference>
<dbReference type="Gene3D" id="1.10.10.10">
    <property type="entry name" value="Winged helix-like DNA-binding domain superfamily/Winged helix DNA-binding domain"/>
    <property type="match status" value="1"/>
</dbReference>
<dbReference type="CDD" id="cd06445">
    <property type="entry name" value="ATase"/>
    <property type="match status" value="1"/>
</dbReference>
<accession>A0A812WXI8</accession>
<dbReference type="SUPFAM" id="SSF46767">
    <property type="entry name" value="Methylated DNA-protein cysteine methyltransferase, C-terminal domain"/>
    <property type="match status" value="1"/>
</dbReference>
<evidence type="ECO:0000256" key="5">
    <source>
        <dbReference type="ARBA" id="ARBA00022603"/>
    </source>
</evidence>
<keyword evidence="7" id="KW-0227">DNA damage</keyword>
<evidence type="ECO:0000256" key="2">
    <source>
        <dbReference type="ARBA" id="ARBA00008711"/>
    </source>
</evidence>
<evidence type="ECO:0000256" key="6">
    <source>
        <dbReference type="ARBA" id="ARBA00022679"/>
    </source>
</evidence>
<dbReference type="PANTHER" id="PTHR10815">
    <property type="entry name" value="METHYLATED-DNA--PROTEIN-CYSTEINE METHYLTRANSFERASE"/>
    <property type="match status" value="1"/>
</dbReference>
<evidence type="ECO:0000256" key="10">
    <source>
        <dbReference type="ARBA" id="ARBA00031621"/>
    </source>
</evidence>
<comment type="catalytic activity">
    <reaction evidence="11">
        <text>a 6-O-methyl-2'-deoxyguanosine in DNA + L-cysteinyl-[protein] = S-methyl-L-cysteinyl-[protein] + a 2'-deoxyguanosine in DNA</text>
        <dbReference type="Rhea" id="RHEA:24000"/>
        <dbReference type="Rhea" id="RHEA-COMP:10131"/>
        <dbReference type="Rhea" id="RHEA-COMP:10132"/>
        <dbReference type="Rhea" id="RHEA-COMP:11367"/>
        <dbReference type="Rhea" id="RHEA-COMP:11368"/>
        <dbReference type="ChEBI" id="CHEBI:29950"/>
        <dbReference type="ChEBI" id="CHEBI:82612"/>
        <dbReference type="ChEBI" id="CHEBI:85445"/>
        <dbReference type="ChEBI" id="CHEBI:85448"/>
        <dbReference type="EC" id="2.1.1.63"/>
    </reaction>
</comment>
<evidence type="ECO:0000256" key="3">
    <source>
        <dbReference type="ARBA" id="ARBA00011918"/>
    </source>
</evidence>
<dbReference type="InterPro" id="IPR036388">
    <property type="entry name" value="WH-like_DNA-bd_sf"/>
</dbReference>
<evidence type="ECO:0000313" key="14">
    <source>
        <dbReference type="Proteomes" id="UP000649617"/>
    </source>
</evidence>
<evidence type="ECO:0000313" key="13">
    <source>
        <dbReference type="EMBL" id="CAE7712700.1"/>
    </source>
</evidence>
<feature type="non-terminal residue" evidence="13">
    <location>
        <position position="112"/>
    </location>
</feature>
<dbReference type="PROSITE" id="PS00374">
    <property type="entry name" value="MGMT"/>
    <property type="match status" value="1"/>
</dbReference>
<proteinExistence type="inferred from homology"/>
<evidence type="ECO:0000259" key="12">
    <source>
        <dbReference type="Pfam" id="PF01035"/>
    </source>
</evidence>
<evidence type="ECO:0000256" key="4">
    <source>
        <dbReference type="ARBA" id="ARBA00015377"/>
    </source>
</evidence>
<comment type="similarity">
    <text evidence="2">Belongs to the MGMT family.</text>
</comment>
<keyword evidence="14" id="KW-1185">Reference proteome</keyword>
<sequence>VCLIPQGRVSSYVEVSRVLGQGWSPRSVGQALKRNPHAPVVPCHRIVRADRSLGGYFGATCLEDGQMQAKVRLLEEEGVVMERKQDSLFVKPECFWHFPQTIELEAVILPPV</sequence>
<name>A0A812WXI8_SYMPI</name>
<reference evidence="13" key="1">
    <citation type="submission" date="2021-02" db="EMBL/GenBank/DDBJ databases">
        <authorList>
            <person name="Dougan E. K."/>
            <person name="Rhodes N."/>
            <person name="Thang M."/>
            <person name="Chan C."/>
        </authorList>
    </citation>
    <scope>NUCLEOTIDE SEQUENCE</scope>
</reference>
<dbReference type="EC" id="2.1.1.63" evidence="3"/>
<feature type="non-terminal residue" evidence="13">
    <location>
        <position position="1"/>
    </location>
</feature>
<comment type="caution">
    <text evidence="13">The sequence shown here is derived from an EMBL/GenBank/DDBJ whole genome shotgun (WGS) entry which is preliminary data.</text>
</comment>
<dbReference type="NCBIfam" id="TIGR00589">
    <property type="entry name" value="ogt"/>
    <property type="match status" value="1"/>
</dbReference>
<dbReference type="Pfam" id="PF01035">
    <property type="entry name" value="DNA_binding_1"/>
    <property type="match status" value="1"/>
</dbReference>
<dbReference type="InterPro" id="IPR036217">
    <property type="entry name" value="MethylDNA_cys_MeTrfase_DNAb"/>
</dbReference>